<protein>
    <submittedName>
        <fullName evidence="1">Uncharacterized protein</fullName>
    </submittedName>
</protein>
<dbReference type="EMBL" id="CP019628">
    <property type="protein sequence ID" value="AQQ01703.1"/>
    <property type="molecule type" value="Genomic_DNA"/>
</dbReference>
<accession>A0A1Q2H2W2</accession>
<evidence type="ECO:0000313" key="2">
    <source>
        <dbReference type="Proteomes" id="UP000188243"/>
    </source>
</evidence>
<dbReference type="STRING" id="247523.B0W48_19075"/>
<reference evidence="1 2" key="1">
    <citation type="submission" date="2017-02" db="EMBL/GenBank/DDBJ databases">
        <title>Complete genome sequence of the cold-active Pseudoalteromonas aliena strain EH1 isolated from Arctic seawater.</title>
        <authorList>
            <person name="Kim E."/>
            <person name="Heo E."/>
            <person name="Kim H."/>
            <person name="Kim D."/>
        </authorList>
    </citation>
    <scope>NUCLEOTIDE SEQUENCE [LARGE SCALE GENOMIC DNA]</scope>
    <source>
        <strain evidence="1 2">EH1</strain>
    </source>
</reference>
<dbReference type="RefSeq" id="WP_077538354.1">
    <property type="nucleotide sequence ID" value="NZ_CP019628.1"/>
</dbReference>
<dbReference type="Proteomes" id="UP000188243">
    <property type="component" value="Chromosome"/>
</dbReference>
<organism evidence="1 2">
    <name type="scientific">Pseudoalteromonas aliena</name>
    <dbReference type="NCBI Taxonomy" id="247523"/>
    <lineage>
        <taxon>Bacteria</taxon>
        <taxon>Pseudomonadati</taxon>
        <taxon>Pseudomonadota</taxon>
        <taxon>Gammaproteobacteria</taxon>
        <taxon>Alteromonadales</taxon>
        <taxon>Pseudoalteromonadaceae</taxon>
        <taxon>Pseudoalteromonas</taxon>
    </lineage>
</organism>
<name>A0A1Q2H2W2_9GAMM</name>
<evidence type="ECO:0000313" key="1">
    <source>
        <dbReference type="EMBL" id="AQQ01703.1"/>
    </source>
</evidence>
<dbReference type="KEGG" id="paln:B0W48_19075"/>
<proteinExistence type="predicted"/>
<sequence>MPKLTHNEITLELPKSQFFEDMFGVDYPGYLPYWLAYMSPKERQAYLLATKSEYMDIIDEMYNKSFNWQEWMPYPY</sequence>
<gene>
    <name evidence="1" type="ORF">B0W48_19075</name>
</gene>
<dbReference type="AlphaFoldDB" id="A0A1Q2H2W2"/>